<keyword evidence="4" id="KW-1185">Reference proteome</keyword>
<accession>A0ABX0QAM4</accession>
<feature type="transmembrane region" description="Helical" evidence="1">
    <location>
        <begin position="415"/>
        <end position="437"/>
    </location>
</feature>
<reference evidence="4" key="1">
    <citation type="submission" date="2019-09" db="EMBL/GenBank/DDBJ databases">
        <authorList>
            <person name="Jung D.-H."/>
        </authorList>
    </citation>
    <scope>NUCLEOTIDE SEQUENCE [LARGE SCALE GENOMIC DNA]</scope>
    <source>
        <strain evidence="4">JA-25</strain>
    </source>
</reference>
<dbReference type="Pfam" id="PF04235">
    <property type="entry name" value="DUF418"/>
    <property type="match status" value="1"/>
</dbReference>
<dbReference type="PANTHER" id="PTHR30590">
    <property type="entry name" value="INNER MEMBRANE PROTEIN"/>
    <property type="match status" value="1"/>
</dbReference>
<dbReference type="EMBL" id="WAEL01000001">
    <property type="protein sequence ID" value="NID09031.1"/>
    <property type="molecule type" value="Genomic_DNA"/>
</dbReference>
<feature type="transmembrane region" description="Helical" evidence="1">
    <location>
        <begin position="385"/>
        <end position="403"/>
    </location>
</feature>
<feature type="transmembrane region" description="Helical" evidence="1">
    <location>
        <begin position="131"/>
        <end position="147"/>
    </location>
</feature>
<feature type="transmembrane region" description="Helical" evidence="1">
    <location>
        <begin position="302"/>
        <end position="321"/>
    </location>
</feature>
<feature type="transmembrane region" description="Helical" evidence="1">
    <location>
        <begin position="81"/>
        <end position="111"/>
    </location>
</feature>
<evidence type="ECO:0000313" key="4">
    <source>
        <dbReference type="Proteomes" id="UP000606008"/>
    </source>
</evidence>
<dbReference type="PANTHER" id="PTHR30590:SF2">
    <property type="entry name" value="INNER MEMBRANE PROTEIN"/>
    <property type="match status" value="1"/>
</dbReference>
<name>A0ABX0QAM4_9BACT</name>
<keyword evidence="1" id="KW-1133">Transmembrane helix</keyword>
<organism evidence="3 4">
    <name type="scientific">Fibrivirga algicola</name>
    <dbReference type="NCBI Taxonomy" id="2950420"/>
    <lineage>
        <taxon>Bacteria</taxon>
        <taxon>Pseudomonadati</taxon>
        <taxon>Bacteroidota</taxon>
        <taxon>Cytophagia</taxon>
        <taxon>Cytophagales</taxon>
        <taxon>Spirosomataceae</taxon>
        <taxon>Fibrivirga</taxon>
    </lineage>
</organism>
<dbReference type="InterPro" id="IPR052529">
    <property type="entry name" value="Bact_Transport_Assoc"/>
</dbReference>
<protein>
    <submittedName>
        <fullName evidence="3">DUF418 domain-containing protein</fullName>
    </submittedName>
</protein>
<reference evidence="4" key="2">
    <citation type="submission" date="2023-07" db="EMBL/GenBank/DDBJ databases">
        <authorList>
            <person name="Jung D.-H."/>
        </authorList>
    </citation>
    <scope>NUCLEOTIDE SEQUENCE [LARGE SCALE GENOMIC DNA]</scope>
    <source>
        <strain evidence="4">JA-25</strain>
    </source>
</reference>
<evidence type="ECO:0000313" key="3">
    <source>
        <dbReference type="EMBL" id="NID09031.1"/>
    </source>
</evidence>
<dbReference type="RefSeq" id="WP_166690790.1">
    <property type="nucleotide sequence ID" value="NZ_WAEL01000001.1"/>
</dbReference>
<evidence type="ECO:0000259" key="2">
    <source>
        <dbReference type="Pfam" id="PF04235"/>
    </source>
</evidence>
<feature type="domain" description="DUF418" evidence="2">
    <location>
        <begin position="291"/>
        <end position="452"/>
    </location>
</feature>
<feature type="transmembrane region" description="Helical" evidence="1">
    <location>
        <begin position="168"/>
        <end position="186"/>
    </location>
</feature>
<keyword evidence="1" id="KW-0472">Membrane</keyword>
<sequence>MNTTLPTYPAGETAFDLNAGATTQTALQQTPRPVSAAERIQTVDLVRGMALLGILMMNIPVFGYLESGLPAVVKDPGSRDYFAYAFVGTTFEGTMRALFSMLFGAGMVLFATNKPELGDGPTVVEYYYRRLLWLVLFGLFDAYILLWRGDILFMYGLMGMLLYPFRKLSPNWLIGLAVACMAIGMVKNEGWQGQMREARAGYLQATKIEKAGKKPSAKLLEQKANWERVEGRTKPDPKADKKALSEMRGNYASVFTHMLPENAGGEVWYVFHGFTDMLGMMFLGMALLGLGFFSNKLSTETYLTLLLVGYGLGLPISWFYVQNSANMLLNPGQVIDTYRISPNTLYDVRRVLLALGHASLLLLVYRSQLVPWLMRALTAVGQMAFTNYLTHSIVCSLFFYGYGLGNFGKLAYHQLYYVVFAIWVVQLIISPIWLTYFRFGPFEWLWRSLTYWSPQPMRRADTQPQLSNVAVG</sequence>
<gene>
    <name evidence="3" type="ORF">F7231_02510</name>
</gene>
<comment type="caution">
    <text evidence="3">The sequence shown here is derived from an EMBL/GenBank/DDBJ whole genome shotgun (WGS) entry which is preliminary data.</text>
</comment>
<keyword evidence="1" id="KW-0812">Transmembrane</keyword>
<evidence type="ECO:0000256" key="1">
    <source>
        <dbReference type="SAM" id="Phobius"/>
    </source>
</evidence>
<feature type="transmembrane region" description="Helical" evidence="1">
    <location>
        <begin position="49"/>
        <end position="69"/>
    </location>
</feature>
<proteinExistence type="predicted"/>
<feature type="transmembrane region" description="Helical" evidence="1">
    <location>
        <begin position="267"/>
        <end position="290"/>
    </location>
</feature>
<dbReference type="InterPro" id="IPR007349">
    <property type="entry name" value="DUF418"/>
</dbReference>
<dbReference type="Proteomes" id="UP000606008">
    <property type="component" value="Unassembled WGS sequence"/>
</dbReference>
<feature type="transmembrane region" description="Helical" evidence="1">
    <location>
        <begin position="348"/>
        <end position="365"/>
    </location>
</feature>